<dbReference type="GO" id="GO:0044550">
    <property type="term" value="P:secondary metabolite biosynthetic process"/>
    <property type="evidence" value="ECO:0007669"/>
    <property type="project" value="TreeGrafter"/>
</dbReference>
<evidence type="ECO:0000259" key="2">
    <source>
        <dbReference type="Pfam" id="PF00668"/>
    </source>
</evidence>
<dbReference type="Gene3D" id="3.30.559.10">
    <property type="entry name" value="Chloramphenicol acetyltransferase-like domain"/>
    <property type="match status" value="1"/>
</dbReference>
<comment type="caution">
    <text evidence="3">The sequence shown here is derived from an EMBL/GenBank/DDBJ whole genome shotgun (WGS) entry which is preliminary data.</text>
</comment>
<organism evidence="3 4">
    <name type="scientific">Streptomyces apricus</name>
    <dbReference type="NCBI Taxonomy" id="1828112"/>
    <lineage>
        <taxon>Bacteria</taxon>
        <taxon>Bacillati</taxon>
        <taxon>Actinomycetota</taxon>
        <taxon>Actinomycetes</taxon>
        <taxon>Kitasatosporales</taxon>
        <taxon>Streptomycetaceae</taxon>
        <taxon>Streptomyces</taxon>
    </lineage>
</organism>
<dbReference type="CDD" id="cd19531">
    <property type="entry name" value="LCL_NRPS-like"/>
    <property type="match status" value="1"/>
</dbReference>
<dbReference type="InterPro" id="IPR001242">
    <property type="entry name" value="Condensation_dom"/>
</dbReference>
<dbReference type="RefSeq" id="WP_149515526.1">
    <property type="nucleotide sequence ID" value="NZ_VDFC01000080.1"/>
</dbReference>
<dbReference type="AlphaFoldDB" id="A0A5A9ZXP6"/>
<proteinExistence type="predicted"/>
<dbReference type="FunFam" id="3.30.559.10:FF:000012">
    <property type="entry name" value="Non-ribosomal peptide synthetase"/>
    <property type="match status" value="1"/>
</dbReference>
<sequence length="479" mass="51424">MTSSKRDRTQALPQDLQEALRRRLAGRAAHTPGAAARPGVPHADRTRPLPLSFAQQRLWFLDRLRPGDARYNSAVALRLTGPLDHAALSRALDTVVERHEALRTTFEESDGRPAQTVRPAAPVPLPVTDTPPHALEAALLAEYGRPFDLGTGPLLRALLLRESDTAHTLLLTAHHIITDGWSMGIVLEELCTAYDALARGAAPALEPVATQYPDFAAWQREQFSGPRAERRLAHWSRQLAGSVPPRLPLDRPRDGTESGAGAVHTFTVPAGTAARLRELAAERHTTLFTALVAACQALLARWSGQDDVTVGSLTPGRSRTDLERTVGFFADTVVLRTPVDPHGSFRDLLGAAATTVNDAFAHGDTPFERLVEAVGAPREAGRNPLFDVMVLLHPAPPTAPALRELTASPVAVPRQAATFDLSIEFVPDGDGTTDGHTGGQGLTGLLEYRTDLSDAATAERMADQLLRTLEGAAAAPDRP</sequence>
<evidence type="ECO:0000313" key="3">
    <source>
        <dbReference type="EMBL" id="KAA0921696.1"/>
    </source>
</evidence>
<feature type="non-terminal residue" evidence="3">
    <location>
        <position position="479"/>
    </location>
</feature>
<feature type="compositionally biased region" description="Low complexity" evidence="1">
    <location>
        <begin position="26"/>
        <end position="39"/>
    </location>
</feature>
<reference evidence="3 4" key="1">
    <citation type="submission" date="2019-05" db="EMBL/GenBank/DDBJ databases">
        <authorList>
            <person name="Hariharan J."/>
            <person name="Choudoir M.J."/>
            <person name="Diebold P."/>
            <person name="Panke-Buisse K."/>
            <person name="Buckley D.H."/>
        </authorList>
    </citation>
    <scope>NUCLEOTIDE SEQUENCE [LARGE SCALE GENOMIC DNA]</scope>
    <source>
        <strain evidence="3 4">SUN51</strain>
    </source>
</reference>
<dbReference type="SUPFAM" id="SSF52777">
    <property type="entry name" value="CoA-dependent acyltransferases"/>
    <property type="match status" value="2"/>
</dbReference>
<protein>
    <recommendedName>
        <fullName evidence="2">Condensation domain-containing protein</fullName>
    </recommendedName>
</protein>
<dbReference type="GO" id="GO:0031177">
    <property type="term" value="F:phosphopantetheine binding"/>
    <property type="evidence" value="ECO:0007669"/>
    <property type="project" value="TreeGrafter"/>
</dbReference>
<dbReference type="PANTHER" id="PTHR45527">
    <property type="entry name" value="NONRIBOSOMAL PEPTIDE SYNTHETASE"/>
    <property type="match status" value="1"/>
</dbReference>
<dbReference type="GO" id="GO:0008610">
    <property type="term" value="P:lipid biosynthetic process"/>
    <property type="evidence" value="ECO:0007669"/>
    <property type="project" value="UniProtKB-ARBA"/>
</dbReference>
<dbReference type="Gene3D" id="3.30.559.30">
    <property type="entry name" value="Nonribosomal peptide synthetase, condensation domain"/>
    <property type="match status" value="1"/>
</dbReference>
<dbReference type="GO" id="GO:0003824">
    <property type="term" value="F:catalytic activity"/>
    <property type="evidence" value="ECO:0007669"/>
    <property type="project" value="InterPro"/>
</dbReference>
<dbReference type="GO" id="GO:0005829">
    <property type="term" value="C:cytosol"/>
    <property type="evidence" value="ECO:0007669"/>
    <property type="project" value="TreeGrafter"/>
</dbReference>
<evidence type="ECO:0000256" key="1">
    <source>
        <dbReference type="SAM" id="MobiDB-lite"/>
    </source>
</evidence>
<feature type="region of interest" description="Disordered" evidence="1">
    <location>
        <begin position="105"/>
        <end position="128"/>
    </location>
</feature>
<dbReference type="InterPro" id="IPR023213">
    <property type="entry name" value="CAT-like_dom_sf"/>
</dbReference>
<accession>A0A5A9ZXP6</accession>
<name>A0A5A9ZXP6_9ACTN</name>
<dbReference type="OrthoDB" id="2472181at2"/>
<dbReference type="PANTHER" id="PTHR45527:SF1">
    <property type="entry name" value="FATTY ACID SYNTHASE"/>
    <property type="match status" value="1"/>
</dbReference>
<dbReference type="EMBL" id="VDFC01000080">
    <property type="protein sequence ID" value="KAA0921696.1"/>
    <property type="molecule type" value="Genomic_DNA"/>
</dbReference>
<dbReference type="Proteomes" id="UP000324965">
    <property type="component" value="Unassembled WGS sequence"/>
</dbReference>
<keyword evidence="4" id="KW-1185">Reference proteome</keyword>
<feature type="domain" description="Condensation" evidence="2">
    <location>
        <begin position="49"/>
        <end position="478"/>
    </location>
</feature>
<dbReference type="Pfam" id="PF00668">
    <property type="entry name" value="Condensation"/>
    <property type="match status" value="1"/>
</dbReference>
<gene>
    <name evidence="3" type="ORF">FGF04_35600</name>
</gene>
<feature type="region of interest" description="Disordered" evidence="1">
    <location>
        <begin position="25"/>
        <end position="48"/>
    </location>
</feature>
<evidence type="ECO:0000313" key="4">
    <source>
        <dbReference type="Proteomes" id="UP000324965"/>
    </source>
</evidence>
<dbReference type="GO" id="GO:0043041">
    <property type="term" value="P:amino acid activation for nonribosomal peptide biosynthetic process"/>
    <property type="evidence" value="ECO:0007669"/>
    <property type="project" value="TreeGrafter"/>
</dbReference>